<evidence type="ECO:0000313" key="5">
    <source>
        <dbReference type="Proteomes" id="UP000183454"/>
    </source>
</evidence>
<dbReference type="AlphaFoldDB" id="A0A1H2UJR4"/>
<dbReference type="Proteomes" id="UP000183454">
    <property type="component" value="Unassembled WGS sequence"/>
</dbReference>
<dbReference type="InterPro" id="IPR025392">
    <property type="entry name" value="DUF4124"/>
</dbReference>
<accession>A0A1H2UJR4</accession>
<keyword evidence="2" id="KW-0732">Signal</keyword>
<organism evidence="4 5">
    <name type="scientific">Nitrosomonas communis</name>
    <dbReference type="NCBI Taxonomy" id="44574"/>
    <lineage>
        <taxon>Bacteria</taxon>
        <taxon>Pseudomonadati</taxon>
        <taxon>Pseudomonadota</taxon>
        <taxon>Betaproteobacteria</taxon>
        <taxon>Nitrosomonadales</taxon>
        <taxon>Nitrosomonadaceae</taxon>
        <taxon>Nitrosomonas</taxon>
    </lineage>
</organism>
<evidence type="ECO:0000259" key="3">
    <source>
        <dbReference type="Pfam" id="PF13511"/>
    </source>
</evidence>
<name>A0A1H2UJR4_9PROT</name>
<feature type="signal peptide" evidence="2">
    <location>
        <begin position="1"/>
        <end position="24"/>
    </location>
</feature>
<evidence type="ECO:0000256" key="2">
    <source>
        <dbReference type="SAM" id="SignalP"/>
    </source>
</evidence>
<gene>
    <name evidence="4" type="ORF">SAMN05421882_101641</name>
</gene>
<feature type="chain" id="PRO_5010223635" description="DUF4124 domain-containing protein" evidence="2">
    <location>
        <begin position="25"/>
        <end position="163"/>
    </location>
</feature>
<keyword evidence="1" id="KW-0175">Coiled coil</keyword>
<dbReference type="Pfam" id="PF13511">
    <property type="entry name" value="DUF4124"/>
    <property type="match status" value="1"/>
</dbReference>
<feature type="coiled-coil region" evidence="1">
    <location>
        <begin position="132"/>
        <end position="159"/>
    </location>
</feature>
<sequence length="163" mass="18318">MRQKNFVIASLLAVLFTITTHAVAGIYKLVDENGHITYTNTPVKGGQKLQTNSSETRIVAKAMTRAPLTIGAFPKVTDSQQKKRDVNRRQILESELASETKHLVETQQALNEAIKNMRSAEPHHTQLLSDTHISENENIKKLRNQISLHERNIMALRAELGNL</sequence>
<evidence type="ECO:0000313" key="4">
    <source>
        <dbReference type="EMBL" id="SDW56330.1"/>
    </source>
</evidence>
<dbReference type="EMBL" id="FNNH01000016">
    <property type="protein sequence ID" value="SDW56330.1"/>
    <property type="molecule type" value="Genomic_DNA"/>
</dbReference>
<feature type="domain" description="DUF4124" evidence="3">
    <location>
        <begin position="20"/>
        <end position="63"/>
    </location>
</feature>
<proteinExistence type="predicted"/>
<evidence type="ECO:0000256" key="1">
    <source>
        <dbReference type="SAM" id="Coils"/>
    </source>
</evidence>
<reference evidence="4 5" key="1">
    <citation type="submission" date="2016-10" db="EMBL/GenBank/DDBJ databases">
        <authorList>
            <person name="de Groot N.N."/>
        </authorList>
    </citation>
    <scope>NUCLEOTIDE SEQUENCE [LARGE SCALE GENOMIC DNA]</scope>
    <source>
        <strain evidence="4 5">Nm110</strain>
    </source>
</reference>
<protein>
    <recommendedName>
        <fullName evidence="3">DUF4124 domain-containing protein</fullName>
    </recommendedName>
</protein>